<accession>Q02BB5</accession>
<dbReference type="InterPro" id="IPR029058">
    <property type="entry name" value="AB_hydrolase_fold"/>
</dbReference>
<sequence length="332" mass="36165">MKRAAVVIVALVLVGIIYEQVGERRDRMRYPQIGRSVDIGGRTLNIYCSGEGSPTVIFEGAGHTAGYAWTAMQVEAAKLTRACWYDRAGYGWSDPGPSPRTFKAIGNDLHALLRAAALPPPYVLVGATAGAFHVRVYNGLYPGEVAGAVLIHAADPDVFAHEPEFMKGSLAGLPPLVQRAGCKVLQPVMLRLGLLRLMGNPGGGRPFGLANLTQPQRQELMFLSNNPRTTQTEGEGCVLEESMAEVRAAGDFGNRPLYVLAGSTPFRSPEPRYAKATEALNNYWFHELQPRLAALSTRGHLIIEEHAERPDAVTEAVRNVVTEVRAEQQKRL</sequence>
<dbReference type="Pfam" id="PF00561">
    <property type="entry name" value="Abhydrolase_1"/>
    <property type="match status" value="1"/>
</dbReference>
<dbReference type="HOGENOM" id="CLU_020336_9_0_0"/>
<dbReference type="ESTHER" id="solue-q02bb5">
    <property type="family name" value="6_AlphaBeta_hydrolase"/>
</dbReference>
<dbReference type="KEGG" id="sus:Acid_0650"/>
<dbReference type="EMBL" id="CP000473">
    <property type="protein sequence ID" value="ABJ81651.1"/>
    <property type="molecule type" value="Genomic_DNA"/>
</dbReference>
<dbReference type="eggNOG" id="COG0596">
    <property type="taxonomic scope" value="Bacteria"/>
</dbReference>
<protein>
    <submittedName>
        <fullName evidence="2">Alpha/beta hydrolase fold</fullName>
    </submittedName>
</protein>
<dbReference type="Gene3D" id="3.40.50.1820">
    <property type="entry name" value="alpha/beta hydrolase"/>
    <property type="match status" value="1"/>
</dbReference>
<dbReference type="InterPro" id="IPR000073">
    <property type="entry name" value="AB_hydrolase_1"/>
</dbReference>
<keyword evidence="2" id="KW-0378">Hydrolase</keyword>
<evidence type="ECO:0000313" key="2">
    <source>
        <dbReference type="EMBL" id="ABJ81651.1"/>
    </source>
</evidence>
<organism evidence="2">
    <name type="scientific">Solibacter usitatus (strain Ellin6076)</name>
    <dbReference type="NCBI Taxonomy" id="234267"/>
    <lineage>
        <taxon>Bacteria</taxon>
        <taxon>Pseudomonadati</taxon>
        <taxon>Acidobacteriota</taxon>
        <taxon>Terriglobia</taxon>
        <taxon>Bryobacterales</taxon>
        <taxon>Solibacteraceae</taxon>
        <taxon>Candidatus Solibacter</taxon>
    </lineage>
</organism>
<reference evidence="2" key="1">
    <citation type="submission" date="2006-10" db="EMBL/GenBank/DDBJ databases">
        <title>Complete sequence of Solibacter usitatus Ellin6076.</title>
        <authorList>
            <consortium name="US DOE Joint Genome Institute"/>
            <person name="Copeland A."/>
            <person name="Lucas S."/>
            <person name="Lapidus A."/>
            <person name="Barry K."/>
            <person name="Detter J.C."/>
            <person name="Glavina del Rio T."/>
            <person name="Hammon N."/>
            <person name="Israni S."/>
            <person name="Dalin E."/>
            <person name="Tice H."/>
            <person name="Pitluck S."/>
            <person name="Thompson L.S."/>
            <person name="Brettin T."/>
            <person name="Bruce D."/>
            <person name="Han C."/>
            <person name="Tapia R."/>
            <person name="Gilna P."/>
            <person name="Schmutz J."/>
            <person name="Larimer F."/>
            <person name="Land M."/>
            <person name="Hauser L."/>
            <person name="Kyrpides N."/>
            <person name="Mikhailova N."/>
            <person name="Janssen P.H."/>
            <person name="Kuske C.R."/>
            <person name="Richardson P."/>
        </authorList>
    </citation>
    <scope>NUCLEOTIDE SEQUENCE</scope>
    <source>
        <strain evidence="2">Ellin6076</strain>
    </source>
</reference>
<name>Q02BB5_SOLUE</name>
<proteinExistence type="predicted"/>
<dbReference type="GO" id="GO:0016787">
    <property type="term" value="F:hydrolase activity"/>
    <property type="evidence" value="ECO:0007669"/>
    <property type="project" value="UniProtKB-KW"/>
</dbReference>
<dbReference type="STRING" id="234267.Acid_0650"/>
<dbReference type="SUPFAM" id="SSF53474">
    <property type="entry name" value="alpha/beta-Hydrolases"/>
    <property type="match status" value="1"/>
</dbReference>
<feature type="domain" description="AB hydrolase-1" evidence="1">
    <location>
        <begin position="57"/>
        <end position="262"/>
    </location>
</feature>
<dbReference type="OrthoDB" id="59888at2"/>
<dbReference type="AlphaFoldDB" id="Q02BB5"/>
<dbReference type="InParanoid" id="Q02BB5"/>
<gene>
    <name evidence="2" type="ordered locus">Acid_0650</name>
</gene>
<evidence type="ECO:0000259" key="1">
    <source>
        <dbReference type="Pfam" id="PF00561"/>
    </source>
</evidence>